<evidence type="ECO:0000313" key="2">
    <source>
        <dbReference type="Proteomes" id="UP001488805"/>
    </source>
</evidence>
<dbReference type="AlphaFoldDB" id="A0AAW1DXD2"/>
<proteinExistence type="predicted"/>
<sequence>MGQEGDRRACRSGWVRLYKKAERGAEALSSSGSSLSGWRLSGFFSVVGEVEGPAALFWAFFFFRQSKRPLGGLESHPSSSLRLAPPLTTSTDMIIRLGRLTPGYFRLLQRQVAGEVQTQPKDRAINQIAMMLAIMGLSLSYYSARQMTEPVQVQPAP</sequence>
<name>A0AAW1DXD2_ZOAVI</name>
<reference evidence="1 2" key="1">
    <citation type="journal article" date="2024" name="Genome Biol. Evol.">
        <title>Chromosome-level genome assembly of the viviparous eelpout Zoarces viviparus.</title>
        <authorList>
            <person name="Fuhrmann N."/>
            <person name="Brasseur M.V."/>
            <person name="Bakowski C.E."/>
            <person name="Podsiadlowski L."/>
            <person name="Prost S."/>
            <person name="Krehenwinkel H."/>
            <person name="Mayer C."/>
        </authorList>
    </citation>
    <scope>NUCLEOTIDE SEQUENCE [LARGE SCALE GENOMIC DNA]</scope>
    <source>
        <strain evidence="1">NO-MEL_2022_Ind0_liver</strain>
    </source>
</reference>
<comment type="caution">
    <text evidence="1">The sequence shown here is derived from an EMBL/GenBank/DDBJ whole genome shotgun (WGS) entry which is preliminary data.</text>
</comment>
<organism evidence="1 2">
    <name type="scientific">Zoarces viviparus</name>
    <name type="common">Viviparous eelpout</name>
    <name type="synonym">Blennius viviparus</name>
    <dbReference type="NCBI Taxonomy" id="48416"/>
    <lineage>
        <taxon>Eukaryota</taxon>
        <taxon>Metazoa</taxon>
        <taxon>Chordata</taxon>
        <taxon>Craniata</taxon>
        <taxon>Vertebrata</taxon>
        <taxon>Euteleostomi</taxon>
        <taxon>Actinopterygii</taxon>
        <taxon>Neopterygii</taxon>
        <taxon>Teleostei</taxon>
        <taxon>Neoteleostei</taxon>
        <taxon>Acanthomorphata</taxon>
        <taxon>Eupercaria</taxon>
        <taxon>Perciformes</taxon>
        <taxon>Cottioidei</taxon>
        <taxon>Zoarcales</taxon>
        <taxon>Zoarcidae</taxon>
        <taxon>Zoarcinae</taxon>
        <taxon>Zoarces</taxon>
    </lineage>
</organism>
<dbReference type="Proteomes" id="UP001488805">
    <property type="component" value="Unassembled WGS sequence"/>
</dbReference>
<gene>
    <name evidence="1" type="ORF">VZT92_027643</name>
</gene>
<dbReference type="EMBL" id="JBCEZU010000597">
    <property type="protein sequence ID" value="KAK9514155.1"/>
    <property type="molecule type" value="Genomic_DNA"/>
</dbReference>
<protein>
    <submittedName>
        <fullName evidence="1">Uncharacterized protein</fullName>
    </submittedName>
</protein>
<keyword evidence="2" id="KW-1185">Reference proteome</keyword>
<accession>A0AAW1DXD2</accession>
<evidence type="ECO:0000313" key="1">
    <source>
        <dbReference type="EMBL" id="KAK9514155.1"/>
    </source>
</evidence>